<dbReference type="InterPro" id="IPR021145">
    <property type="entry name" value="Portal_protein_SPP1_Gp6-like"/>
</dbReference>
<dbReference type="AlphaFoldDB" id="A0A0X1U6X9"/>
<name>A0A0X1U6X9_ANAPI</name>
<accession>A0A0X1U6X9</accession>
<evidence type="ECO:0000313" key="4">
    <source>
        <dbReference type="Proteomes" id="UP000184204"/>
    </source>
</evidence>
<reference evidence="3" key="2">
    <citation type="submission" date="2016-01" db="EMBL/GenBank/DDBJ databases">
        <authorList>
            <person name="Poehlein A."/>
            <person name="Schlien K."/>
            <person name="Gottschalk G."/>
            <person name="Buckel W."/>
            <person name="Daniel R."/>
        </authorList>
    </citation>
    <scope>NUCLEOTIDE SEQUENCE [LARGE SCALE GENOMIC DNA]</scope>
    <source>
        <strain evidence="3">X2</strain>
    </source>
</reference>
<protein>
    <submittedName>
        <fullName evidence="1">Phage portal protein, SPP1 Gp6-like</fullName>
    </submittedName>
    <submittedName>
        <fullName evidence="2">Phage portal protein, SPP1 family</fullName>
    </submittedName>
</protein>
<dbReference type="KEGG" id="cpro:CPRO_10950"/>
<dbReference type="InterPro" id="IPR006428">
    <property type="entry name" value="Portal_SPP1-type"/>
</dbReference>
<gene>
    <name evidence="1" type="ORF">CPRO_10950</name>
    <name evidence="2" type="ORF">SAMN02745151_02134</name>
</gene>
<organism evidence="2 4">
    <name type="scientific">Anaerotignum propionicum DSM 1682</name>
    <dbReference type="NCBI Taxonomy" id="991789"/>
    <lineage>
        <taxon>Bacteria</taxon>
        <taxon>Bacillati</taxon>
        <taxon>Bacillota</taxon>
        <taxon>Clostridia</taxon>
        <taxon>Lachnospirales</taxon>
        <taxon>Anaerotignaceae</taxon>
        <taxon>Anaerotignum</taxon>
    </lineage>
</organism>
<evidence type="ECO:0000313" key="3">
    <source>
        <dbReference type="Proteomes" id="UP000068026"/>
    </source>
</evidence>
<evidence type="ECO:0000313" key="1">
    <source>
        <dbReference type="EMBL" id="AMJ40690.1"/>
    </source>
</evidence>
<dbReference type="OrthoDB" id="1697867at2"/>
<dbReference type="EMBL" id="CP014223">
    <property type="protein sequence ID" value="AMJ40690.1"/>
    <property type="molecule type" value="Genomic_DNA"/>
</dbReference>
<keyword evidence="3" id="KW-1185">Reference proteome</keyword>
<evidence type="ECO:0000313" key="2">
    <source>
        <dbReference type="EMBL" id="SHE90053.1"/>
    </source>
</evidence>
<dbReference type="Proteomes" id="UP000184204">
    <property type="component" value="Unassembled WGS sequence"/>
</dbReference>
<reference evidence="1 3" key="1">
    <citation type="journal article" date="2016" name="Genome Announc.">
        <title>Complete Genome Sequence of the Amino Acid-Fermenting Clostridium propionicum X2 (DSM 1682).</title>
        <authorList>
            <person name="Poehlein A."/>
            <person name="Schlien K."/>
            <person name="Chowdhury N.P."/>
            <person name="Gottschalk G."/>
            <person name="Buckel W."/>
            <person name="Daniel R."/>
        </authorList>
    </citation>
    <scope>NUCLEOTIDE SEQUENCE [LARGE SCALE GENOMIC DNA]</scope>
    <source>
        <strain evidence="1 3">X2</strain>
    </source>
</reference>
<dbReference type="RefSeq" id="WP_066048738.1">
    <property type="nucleotide sequence ID" value="NZ_CP014223.1"/>
</dbReference>
<sequence>MFYIDKESEMNLSLAKYYIDKFTTGQLPRLKRLQQYYKNDNDINRRVFEDTSKPNNKISHSFGDYVTTTNVAMFLGSPVTYNSEDELEDFNSILETAGEEDSNINLATNCSIYGYGVQLTYLDEDAQIKFAVLDNKQTVLVYSDDISCKLLFCIRFWTTVTRDNIQNEYIEIYSRDSVKSYRNSVFTGEQFHVFADIPVVVYKNNDDLKGDFEKVISLIDAYDMLESDTINENDYFNNAYLFLNTDSVDTEDVKSMKENRVLYGDGLNPSFILKDSQNADNDIEKNRLVSDIHKLSFTPDMSDNNFANNVSGVAMKYKLLGTLNNIANKQRKFKVSILERNKLIYGIMDIKGLNVPSYVDIVFITSLPENGLETAQTINLLRGLVSEETLISQLPFVQDAAWEVEQAKKNNNIPDIYGGDFNEH</sequence>
<dbReference type="Pfam" id="PF05133">
    <property type="entry name" value="SPP1_portal"/>
    <property type="match status" value="1"/>
</dbReference>
<reference evidence="2" key="3">
    <citation type="submission" date="2016-11" db="EMBL/GenBank/DDBJ databases">
        <authorList>
            <person name="Varghese N."/>
            <person name="Submissions S."/>
        </authorList>
    </citation>
    <scope>NUCLEOTIDE SEQUENCE</scope>
    <source>
        <strain evidence="2">DSM 1682</strain>
    </source>
</reference>
<dbReference type="EMBL" id="FQUA01000010">
    <property type="protein sequence ID" value="SHE90053.1"/>
    <property type="molecule type" value="Genomic_DNA"/>
</dbReference>
<dbReference type="NCBIfam" id="TIGR01538">
    <property type="entry name" value="portal_SPP1"/>
    <property type="match status" value="1"/>
</dbReference>
<dbReference type="Proteomes" id="UP000068026">
    <property type="component" value="Chromosome"/>
</dbReference>
<reference evidence="4" key="4">
    <citation type="submission" date="2016-11" db="EMBL/GenBank/DDBJ databases">
        <authorList>
            <person name="Jaros S."/>
            <person name="Januszkiewicz K."/>
            <person name="Wedrychowicz H."/>
        </authorList>
    </citation>
    <scope>NUCLEOTIDE SEQUENCE [LARGE SCALE GENOMIC DNA]</scope>
    <source>
        <strain evidence="4">DSM 1682</strain>
    </source>
</reference>
<proteinExistence type="predicted"/>